<dbReference type="AlphaFoldDB" id="K1Z662"/>
<dbReference type="EMBL" id="AMFJ01028776">
    <property type="protein sequence ID" value="EKD44681.1"/>
    <property type="molecule type" value="Genomic_DNA"/>
</dbReference>
<reference evidence="1" key="1">
    <citation type="journal article" date="2012" name="Science">
        <title>Fermentation, hydrogen, and sulfur metabolism in multiple uncultivated bacterial phyla.</title>
        <authorList>
            <person name="Wrighton K.C."/>
            <person name="Thomas B.C."/>
            <person name="Sharon I."/>
            <person name="Miller C.S."/>
            <person name="Castelle C.J."/>
            <person name="VerBerkmoes N.C."/>
            <person name="Wilkins M.J."/>
            <person name="Hettich R.L."/>
            <person name="Lipton M.S."/>
            <person name="Williams K.H."/>
            <person name="Long P.E."/>
            <person name="Banfield J.F."/>
        </authorList>
    </citation>
    <scope>NUCLEOTIDE SEQUENCE [LARGE SCALE GENOMIC DNA]</scope>
</reference>
<evidence type="ECO:0000313" key="1">
    <source>
        <dbReference type="EMBL" id="EKD44681.1"/>
    </source>
</evidence>
<accession>K1Z662</accession>
<name>K1Z662_9BACT</name>
<gene>
    <name evidence="1" type="ORF">ACD_71C00045G0002</name>
</gene>
<protein>
    <submittedName>
        <fullName evidence="1">Uncharacterized protein</fullName>
    </submittedName>
</protein>
<comment type="caution">
    <text evidence="1">The sequence shown here is derived from an EMBL/GenBank/DDBJ whole genome shotgun (WGS) entry which is preliminary data.</text>
</comment>
<organism evidence="1">
    <name type="scientific">uncultured bacterium</name>
    <name type="common">gcode 4</name>
    <dbReference type="NCBI Taxonomy" id="1234023"/>
    <lineage>
        <taxon>Bacteria</taxon>
        <taxon>environmental samples</taxon>
    </lineage>
</organism>
<proteinExistence type="predicted"/>
<sequence>MQQEKIVETKKCTHCGASFEITDKDLEFYEKVSPVFDGVKYSIPTPTFCPECRQQRRLSFRNERKLYKRSCDATWKNIISVFSPDKKYPVYSSDEWWSDKWNPLDYGKDIDFSRPFFEQINKLMEEVPKIEKLIMSTQNCDYNNIIWNSKNCYMCSTTFQSEDCMYSYWCVESKNCMDDSTIFRGEWLYECLNCNNSYNLKFCENCMDCGESYFLYNCSWCKNCFLCSNLLNKQYCILNKEYTKEGYTEKINTLLNEWFNSLKHDFGKLKKETIRKYFTSKNSTDCTWDYIFDSKNCKSCYNIIDWEDIKYCYDSAVSLKDSMDMSMIWDVVELMLEAQASWYNWYKSAFVNFCWTGKNLYYCDYCMYCEDCFWCVWLRNKKYCILNKQYTREEYETLVPKIIEHMKSTWEWGEFFPSSISPFGYNETVASEYYPLGRDVALQHLYKWSDYENPRPDVSKIIPASKLPDDITKVPDDILNWAVECEVTGKPFRIIKQELEFYRKHNLPIPRRHPDQRHLDRMALRNPRKLFERKCDKCWVDMKTTYSPERPEIVYCENCYNKEIL</sequence>